<comment type="caution">
    <text evidence="1">The sequence shown here is derived from an EMBL/GenBank/DDBJ whole genome shotgun (WGS) entry which is preliminary data.</text>
</comment>
<name>A0AAD9KSN7_RIDPI</name>
<organism evidence="1 2">
    <name type="scientific">Ridgeia piscesae</name>
    <name type="common">Tubeworm</name>
    <dbReference type="NCBI Taxonomy" id="27915"/>
    <lineage>
        <taxon>Eukaryota</taxon>
        <taxon>Metazoa</taxon>
        <taxon>Spiralia</taxon>
        <taxon>Lophotrochozoa</taxon>
        <taxon>Annelida</taxon>
        <taxon>Polychaeta</taxon>
        <taxon>Sedentaria</taxon>
        <taxon>Canalipalpata</taxon>
        <taxon>Sabellida</taxon>
        <taxon>Siboglinidae</taxon>
        <taxon>Ridgeia</taxon>
    </lineage>
</organism>
<gene>
    <name evidence="1" type="ORF">NP493_652g03001</name>
</gene>
<proteinExistence type="predicted"/>
<dbReference type="Gene3D" id="3.40.50.720">
    <property type="entry name" value="NAD(P)-binding Rossmann-like Domain"/>
    <property type="match status" value="2"/>
</dbReference>
<accession>A0AAD9KSN7</accession>
<reference evidence="1" key="1">
    <citation type="journal article" date="2023" name="Mol. Biol. Evol.">
        <title>Third-Generation Sequencing Reveals the Adaptive Role of the Epigenome in Three Deep-Sea Polychaetes.</title>
        <authorList>
            <person name="Perez M."/>
            <person name="Aroh O."/>
            <person name="Sun Y."/>
            <person name="Lan Y."/>
            <person name="Juniper S.K."/>
            <person name="Young C.R."/>
            <person name="Angers B."/>
            <person name="Qian P.Y."/>
        </authorList>
    </citation>
    <scope>NUCLEOTIDE SEQUENCE</scope>
    <source>
        <strain evidence="1">R07B-5</strain>
    </source>
</reference>
<dbReference type="EMBL" id="JAODUO010000651">
    <property type="protein sequence ID" value="KAK2176615.1"/>
    <property type="molecule type" value="Genomic_DNA"/>
</dbReference>
<dbReference type="AlphaFoldDB" id="A0AAD9KSN7"/>
<evidence type="ECO:0000313" key="1">
    <source>
        <dbReference type="EMBL" id="KAK2176615.1"/>
    </source>
</evidence>
<keyword evidence="2" id="KW-1185">Reference proteome</keyword>
<dbReference type="SUPFAM" id="SSF52283">
    <property type="entry name" value="Formate/glycerate dehydrogenase catalytic domain-like"/>
    <property type="match status" value="2"/>
</dbReference>
<evidence type="ECO:0000313" key="2">
    <source>
        <dbReference type="Proteomes" id="UP001209878"/>
    </source>
</evidence>
<dbReference type="Proteomes" id="UP001209878">
    <property type="component" value="Unassembled WGS sequence"/>
</dbReference>
<protein>
    <submittedName>
        <fullName evidence="1">Uncharacterized protein</fullName>
    </submittedName>
</protein>
<sequence length="170" mass="19242">MLAPASLIAAKAGRVLCSSGIRRFCPIAQLSYVAFRKMSSIGRPKVYITREIPQEGVEVLKEHCDLTQWDSSCHPVPRDELIKNIPGRRWEMSTTRRPRVHISLPIPRVAVELLKEQCDVTVNEDRCNYLPARRVALMKSVVGVDGLYCMWQDNIDEALLTAAGVWVCHR</sequence>